<feature type="region of interest" description="Disordered" evidence="1">
    <location>
        <begin position="22"/>
        <end position="69"/>
    </location>
</feature>
<dbReference type="Pfam" id="PF10646">
    <property type="entry name" value="Germane"/>
    <property type="match status" value="1"/>
</dbReference>
<dbReference type="InterPro" id="IPR019606">
    <property type="entry name" value="GerMN"/>
</dbReference>
<organism evidence="4 5">
    <name type="scientific">Tumebacillus lipolyticus</name>
    <dbReference type="NCBI Taxonomy" id="1280370"/>
    <lineage>
        <taxon>Bacteria</taxon>
        <taxon>Bacillati</taxon>
        <taxon>Bacillota</taxon>
        <taxon>Bacilli</taxon>
        <taxon>Bacillales</taxon>
        <taxon>Alicyclobacillaceae</taxon>
        <taxon>Tumebacillus</taxon>
    </lineage>
</organism>
<evidence type="ECO:0000256" key="1">
    <source>
        <dbReference type="SAM" id="MobiDB-lite"/>
    </source>
</evidence>
<feature type="chain" id="PRO_5047423301" evidence="2">
    <location>
        <begin position="21"/>
        <end position="181"/>
    </location>
</feature>
<proteinExistence type="predicted"/>
<comment type="caution">
    <text evidence="4">The sequence shown here is derived from an EMBL/GenBank/DDBJ whole genome shotgun (WGS) entry which is preliminary data.</text>
</comment>
<feature type="signal peptide" evidence="2">
    <location>
        <begin position="1"/>
        <end position="20"/>
    </location>
</feature>
<protein>
    <submittedName>
        <fullName evidence="4">GerMN domain-containing protein</fullName>
    </submittedName>
</protein>
<dbReference type="Proteomes" id="UP001597343">
    <property type="component" value="Unassembled WGS sequence"/>
</dbReference>
<dbReference type="RefSeq" id="WP_386047383.1">
    <property type="nucleotide sequence ID" value="NZ_JBHUIO010000008.1"/>
</dbReference>
<evidence type="ECO:0000313" key="4">
    <source>
        <dbReference type="EMBL" id="MFD2170962.1"/>
    </source>
</evidence>
<feature type="compositionally biased region" description="Low complexity" evidence="1">
    <location>
        <begin position="22"/>
        <end position="46"/>
    </location>
</feature>
<feature type="domain" description="GerMN" evidence="3">
    <location>
        <begin position="87"/>
        <end position="171"/>
    </location>
</feature>
<gene>
    <name evidence="4" type="ORF">ACFSOY_13300</name>
</gene>
<name>A0ABW4ZYC6_9BACL</name>
<reference evidence="5" key="1">
    <citation type="journal article" date="2019" name="Int. J. Syst. Evol. Microbiol.">
        <title>The Global Catalogue of Microorganisms (GCM) 10K type strain sequencing project: providing services to taxonomists for standard genome sequencing and annotation.</title>
        <authorList>
            <consortium name="The Broad Institute Genomics Platform"/>
            <consortium name="The Broad Institute Genome Sequencing Center for Infectious Disease"/>
            <person name="Wu L."/>
            <person name="Ma J."/>
        </authorList>
    </citation>
    <scope>NUCLEOTIDE SEQUENCE [LARGE SCALE GENOMIC DNA]</scope>
    <source>
        <strain evidence="5">CGMCC 1.13574</strain>
    </source>
</reference>
<dbReference type="SMART" id="SM00909">
    <property type="entry name" value="Germane"/>
    <property type="match status" value="1"/>
</dbReference>
<dbReference type="PROSITE" id="PS51257">
    <property type="entry name" value="PROKAR_LIPOPROTEIN"/>
    <property type="match status" value="1"/>
</dbReference>
<evidence type="ECO:0000313" key="5">
    <source>
        <dbReference type="Proteomes" id="UP001597343"/>
    </source>
</evidence>
<evidence type="ECO:0000256" key="2">
    <source>
        <dbReference type="SAM" id="SignalP"/>
    </source>
</evidence>
<keyword evidence="2" id="KW-0732">Signal</keyword>
<accession>A0ABW4ZYC6</accession>
<dbReference type="EMBL" id="JBHUIO010000008">
    <property type="protein sequence ID" value="MFD2170962.1"/>
    <property type="molecule type" value="Genomic_DNA"/>
</dbReference>
<evidence type="ECO:0000259" key="3">
    <source>
        <dbReference type="SMART" id="SM00909"/>
    </source>
</evidence>
<keyword evidence="5" id="KW-1185">Reference proteome</keyword>
<sequence length="181" mass="19315">MKKAMYMGALLVSASLLLSACGTSSSTGGKDGSPQQPASGSQSPSANDKKPEESTEQVTVYRGNQDASDVVKESATMPKTTDAEKRVLQLLDLLKEQGSNSVPSFPQRVQVLGTPIADGVLTLNLSQEAQSMSSAEEIMFLKAIPQTIFDNDQQVKTIKFQINGKDVDTLTQMDVSKGISK</sequence>